<organism evidence="1 2">
    <name type="scientific">Macleaya cordata</name>
    <name type="common">Five-seeded plume-poppy</name>
    <name type="synonym">Bocconia cordata</name>
    <dbReference type="NCBI Taxonomy" id="56857"/>
    <lineage>
        <taxon>Eukaryota</taxon>
        <taxon>Viridiplantae</taxon>
        <taxon>Streptophyta</taxon>
        <taxon>Embryophyta</taxon>
        <taxon>Tracheophyta</taxon>
        <taxon>Spermatophyta</taxon>
        <taxon>Magnoliopsida</taxon>
        <taxon>Ranunculales</taxon>
        <taxon>Papaveraceae</taxon>
        <taxon>Papaveroideae</taxon>
        <taxon>Macleaya</taxon>
    </lineage>
</organism>
<proteinExistence type="predicted"/>
<reference evidence="1 2" key="1">
    <citation type="journal article" date="2017" name="Mol. Plant">
        <title>The Genome of Medicinal Plant Macleaya cordata Provides New Insights into Benzylisoquinoline Alkaloids Metabolism.</title>
        <authorList>
            <person name="Liu X."/>
            <person name="Liu Y."/>
            <person name="Huang P."/>
            <person name="Ma Y."/>
            <person name="Qing Z."/>
            <person name="Tang Q."/>
            <person name="Cao H."/>
            <person name="Cheng P."/>
            <person name="Zheng Y."/>
            <person name="Yuan Z."/>
            <person name="Zhou Y."/>
            <person name="Liu J."/>
            <person name="Tang Z."/>
            <person name="Zhuo Y."/>
            <person name="Zhang Y."/>
            <person name="Yu L."/>
            <person name="Huang J."/>
            <person name="Yang P."/>
            <person name="Peng Q."/>
            <person name="Zhang J."/>
            <person name="Jiang W."/>
            <person name="Zhang Z."/>
            <person name="Lin K."/>
            <person name="Ro D.K."/>
            <person name="Chen X."/>
            <person name="Xiong X."/>
            <person name="Shang Y."/>
            <person name="Huang S."/>
            <person name="Zeng J."/>
        </authorList>
    </citation>
    <scope>NUCLEOTIDE SEQUENCE [LARGE SCALE GENOMIC DNA]</scope>
    <source>
        <strain evidence="2">cv. BLH2017</strain>
        <tissue evidence="1">Root</tissue>
    </source>
</reference>
<dbReference type="InParanoid" id="A0A200QDY1"/>
<evidence type="ECO:0000313" key="2">
    <source>
        <dbReference type="Proteomes" id="UP000195402"/>
    </source>
</evidence>
<dbReference type="Proteomes" id="UP000195402">
    <property type="component" value="Unassembled WGS sequence"/>
</dbReference>
<gene>
    <name evidence="1" type="ORF">BVC80_1613g31</name>
</gene>
<comment type="caution">
    <text evidence="1">The sequence shown here is derived from an EMBL/GenBank/DDBJ whole genome shotgun (WGS) entry which is preliminary data.</text>
</comment>
<dbReference type="AlphaFoldDB" id="A0A200QDY1"/>
<name>A0A200QDY1_MACCD</name>
<accession>A0A200QDY1</accession>
<dbReference type="EMBL" id="MVGT01002311">
    <property type="protein sequence ID" value="OVA08652.1"/>
    <property type="molecule type" value="Genomic_DNA"/>
</dbReference>
<evidence type="ECO:0000313" key="1">
    <source>
        <dbReference type="EMBL" id="OVA08652.1"/>
    </source>
</evidence>
<protein>
    <submittedName>
        <fullName evidence="1">Uncharacterized protein</fullName>
    </submittedName>
</protein>
<sequence length="98" mass="10974">MGHHPPIGIRNQLQQRMVSLAGVISQPVAKKSGTYSQSQYTKGRGSPFGMTSGRATAGIYLSPKILEQLRTQSFYYCFNNLELKHPTWIIKRTPLNGH</sequence>
<keyword evidence="2" id="KW-1185">Reference proteome</keyword>